<proteinExistence type="predicted"/>
<organism evidence="2 3">
    <name type="scientific">Desulfovibrio gilichinskyi</name>
    <dbReference type="NCBI Taxonomy" id="1519643"/>
    <lineage>
        <taxon>Bacteria</taxon>
        <taxon>Pseudomonadati</taxon>
        <taxon>Thermodesulfobacteriota</taxon>
        <taxon>Desulfovibrionia</taxon>
        <taxon>Desulfovibrionales</taxon>
        <taxon>Desulfovibrionaceae</taxon>
        <taxon>Desulfovibrio</taxon>
    </lineage>
</organism>
<dbReference type="RefSeq" id="WP_085099625.1">
    <property type="nucleotide sequence ID" value="NZ_FWZU01000002.1"/>
</dbReference>
<gene>
    <name evidence="2" type="ORF">SAMN06295933_1136</name>
</gene>
<name>A0A1X7CRQ6_9BACT</name>
<feature type="domain" description="Retropepsin-like aspartic endopeptidase" evidence="1">
    <location>
        <begin position="12"/>
        <end position="147"/>
    </location>
</feature>
<dbReference type="AlphaFoldDB" id="A0A1X7CRQ6"/>
<dbReference type="Proteomes" id="UP000192906">
    <property type="component" value="Unassembled WGS sequence"/>
</dbReference>
<dbReference type="STRING" id="1519643.SAMN06295933_1136"/>
<dbReference type="PANTHER" id="PTHR38037:SF1">
    <property type="entry name" value="ATP-DEPENDENT ZINC PROTEASE DOMAIN-CONTAINING PROTEIN-RELATED"/>
    <property type="match status" value="1"/>
</dbReference>
<dbReference type="SUPFAM" id="SSF50630">
    <property type="entry name" value="Acid proteases"/>
    <property type="match status" value="1"/>
</dbReference>
<dbReference type="Gene3D" id="2.40.70.10">
    <property type="entry name" value="Acid Proteases"/>
    <property type="match status" value="1"/>
</dbReference>
<dbReference type="InterPro" id="IPR008503">
    <property type="entry name" value="Asp_endopeptidase"/>
</dbReference>
<dbReference type="Pfam" id="PF05618">
    <property type="entry name" value="Zn_protease"/>
    <property type="match status" value="1"/>
</dbReference>
<dbReference type="InterPro" id="IPR021109">
    <property type="entry name" value="Peptidase_aspartic_dom_sf"/>
</dbReference>
<dbReference type="PANTHER" id="PTHR38037">
    <property type="entry name" value="ZN_PROTEASE DOMAIN-CONTAINING PROTEIN"/>
    <property type="match status" value="1"/>
</dbReference>
<evidence type="ECO:0000259" key="1">
    <source>
        <dbReference type="Pfam" id="PF05618"/>
    </source>
</evidence>
<protein>
    <submittedName>
        <fullName evidence="2">Uncharacterized conserved protein</fullName>
    </submittedName>
</protein>
<dbReference type="OrthoDB" id="9782977at2"/>
<sequence>MKRPDTVYGRTIIGWREWACFPELGIPAIKAKVDTGAKTSCLHSFQQEFFERDGKRWIRFGIHPAQGRKDIELFCEAPVVDTRRVTNSGGGVEKRTVIMTPLTMGQLTWEVEVTLTNRDTMKFRMLLGRTAMAQKLVVDPKRSYVLGKDLAAVHKKILISGD</sequence>
<keyword evidence="3" id="KW-1185">Reference proteome</keyword>
<evidence type="ECO:0000313" key="3">
    <source>
        <dbReference type="Proteomes" id="UP000192906"/>
    </source>
</evidence>
<dbReference type="EMBL" id="FWZU01000002">
    <property type="protein sequence ID" value="SMF01531.1"/>
    <property type="molecule type" value="Genomic_DNA"/>
</dbReference>
<reference evidence="3" key="1">
    <citation type="submission" date="2017-04" db="EMBL/GenBank/DDBJ databases">
        <authorList>
            <person name="Varghese N."/>
            <person name="Submissions S."/>
        </authorList>
    </citation>
    <scope>NUCLEOTIDE SEQUENCE [LARGE SCALE GENOMIC DNA]</scope>
    <source>
        <strain evidence="3">K3S</strain>
    </source>
</reference>
<accession>A0A1X7CRQ6</accession>
<evidence type="ECO:0000313" key="2">
    <source>
        <dbReference type="EMBL" id="SMF01531.1"/>
    </source>
</evidence>